<evidence type="ECO:0000313" key="1">
    <source>
        <dbReference type="EMBL" id="OAY76101.1"/>
    </source>
</evidence>
<gene>
    <name evidence="1" type="ORF">ACMD2_13063</name>
</gene>
<proteinExistence type="predicted"/>
<protein>
    <submittedName>
        <fullName evidence="1">Uncharacterized protein</fullName>
    </submittedName>
</protein>
<organism evidence="1 2">
    <name type="scientific">Ananas comosus</name>
    <name type="common">Pineapple</name>
    <name type="synonym">Ananas ananas</name>
    <dbReference type="NCBI Taxonomy" id="4615"/>
    <lineage>
        <taxon>Eukaryota</taxon>
        <taxon>Viridiplantae</taxon>
        <taxon>Streptophyta</taxon>
        <taxon>Embryophyta</taxon>
        <taxon>Tracheophyta</taxon>
        <taxon>Spermatophyta</taxon>
        <taxon>Magnoliopsida</taxon>
        <taxon>Liliopsida</taxon>
        <taxon>Poales</taxon>
        <taxon>Bromeliaceae</taxon>
        <taxon>Bromelioideae</taxon>
        <taxon>Ananas</taxon>
    </lineage>
</organism>
<reference evidence="1 2" key="1">
    <citation type="journal article" date="2016" name="DNA Res.">
        <title>The draft genome of MD-2 pineapple using hybrid error correction of long reads.</title>
        <authorList>
            <person name="Redwan R.M."/>
            <person name="Saidin A."/>
            <person name="Kumar S.V."/>
        </authorList>
    </citation>
    <scope>NUCLEOTIDE SEQUENCE [LARGE SCALE GENOMIC DNA]</scope>
    <source>
        <strain evidence="2">cv. MD2</strain>
        <tissue evidence="1">Leaf</tissue>
    </source>
</reference>
<name>A0A199VGU8_ANACO</name>
<dbReference type="EMBL" id="LSRQ01001910">
    <property type="protein sequence ID" value="OAY76101.1"/>
    <property type="molecule type" value="Genomic_DNA"/>
</dbReference>
<comment type="caution">
    <text evidence="1">The sequence shown here is derived from an EMBL/GenBank/DDBJ whole genome shotgun (WGS) entry which is preliminary data.</text>
</comment>
<dbReference type="AlphaFoldDB" id="A0A199VGU8"/>
<sequence length="99" mass="11369">MIPPALGLQSLVARIARNQLEARKPTISKCWILQTIYFKHDAQINSQSFTSLNTCTRYNQLSGIIPTEIEKRIPPTLATNMKDQLYLGSNELKEPFRRH</sequence>
<dbReference type="Proteomes" id="UP000092600">
    <property type="component" value="Unassembled WGS sequence"/>
</dbReference>
<accession>A0A199VGU8</accession>
<evidence type="ECO:0000313" key="2">
    <source>
        <dbReference type="Proteomes" id="UP000092600"/>
    </source>
</evidence>